<sequence>MSSTATAHVAHSEAFRGLYKPAIHQCSEQNIIPTFCGPSGSSEKELIMTRQFNIKCAPYPDNAHHRRNAPPQKLEGGAARTAEKSLSIARFLYFLG</sequence>
<dbReference type="RefSeq" id="WP_182980564.1">
    <property type="nucleotide sequence ID" value="NZ_BAABGB010000053.1"/>
</dbReference>
<protein>
    <submittedName>
        <fullName evidence="1">Uncharacterized protein</fullName>
    </submittedName>
</protein>
<evidence type="ECO:0000313" key="2">
    <source>
        <dbReference type="Proteomes" id="UP000577891"/>
    </source>
</evidence>
<gene>
    <name evidence="1" type="ORF">HLH35_18480</name>
</gene>
<dbReference type="AlphaFoldDB" id="A0A7W4P1S8"/>
<keyword evidence="2" id="KW-1185">Reference proteome</keyword>
<reference evidence="1 2" key="1">
    <citation type="submission" date="2020-04" db="EMBL/GenBank/DDBJ databases">
        <title>Description of novel Gluconacetobacter.</title>
        <authorList>
            <person name="Sombolestani A."/>
        </authorList>
    </citation>
    <scope>NUCLEOTIDE SEQUENCE [LARGE SCALE GENOMIC DNA]</scope>
    <source>
        <strain evidence="1 2">LMG 27724</strain>
    </source>
</reference>
<proteinExistence type="predicted"/>
<name>A0A7W4P1S8_9PROT</name>
<comment type="caution">
    <text evidence="1">The sequence shown here is derived from an EMBL/GenBank/DDBJ whole genome shotgun (WGS) entry which is preliminary data.</text>
</comment>
<organism evidence="1 2">
    <name type="scientific">Gluconacetobacter asukensis</name>
    <dbReference type="NCBI Taxonomy" id="1017181"/>
    <lineage>
        <taxon>Bacteria</taxon>
        <taxon>Pseudomonadati</taxon>
        <taxon>Pseudomonadota</taxon>
        <taxon>Alphaproteobacteria</taxon>
        <taxon>Acetobacterales</taxon>
        <taxon>Acetobacteraceae</taxon>
        <taxon>Gluconacetobacter</taxon>
    </lineage>
</organism>
<accession>A0A7W4P1S8</accession>
<evidence type="ECO:0000313" key="1">
    <source>
        <dbReference type="EMBL" id="MBB2174074.1"/>
    </source>
</evidence>
<dbReference type="Proteomes" id="UP000577891">
    <property type="component" value="Unassembled WGS sequence"/>
</dbReference>
<dbReference type="EMBL" id="JABEQE010000027">
    <property type="protein sequence ID" value="MBB2174074.1"/>
    <property type="molecule type" value="Genomic_DNA"/>
</dbReference>